<dbReference type="Gene3D" id="1.25.40.10">
    <property type="entry name" value="Tetratricopeptide repeat domain"/>
    <property type="match status" value="1"/>
</dbReference>
<dbReference type="SMART" id="SM00390">
    <property type="entry name" value="GoLoco"/>
    <property type="match status" value="1"/>
</dbReference>
<dbReference type="Proteomes" id="UP000095282">
    <property type="component" value="Unplaced"/>
</dbReference>
<dbReference type="AlphaFoldDB" id="A0A1I7UHH2"/>
<sequence length="527" mass="60049">MDVSVWSREEDGPKDEIVGTMLKNAISSMRSGMYEESMTKFNEIIDIGTTDINLLGTIYMYYGRLCRHLKLDAKALEYFEHELNVLKLTFTFSKACDSTRRIVEQAMAMGKFSKAKRCAEDLIDYTSSKLEGESLVKQAHTILASVCLEGYERNLECNPDERKKLLIVCTEQISRIKAANKENPDAESEVEVLMLEAKCFSLDKQLKESQKCYQKCIDLSIKTDQLAKVHRIYYEMAAYADSNHLLFIINHLRSALFYVSKYGKPGEVVKYKLELADKLLIFGHSHEAYLYAMEALESIHKLGLSEKLKDSFLIVSKCLVALGRREQAAYFIILGSVLTIQRNSFNSFYKIIDEVMIAERNDATEGEDVRLKVDASTDPTSPNQFVAKFVVKIEHATSADTWRMVVTDIIEEQKRPVAVEQKENEEPVDFMDLICKMNSRMDDQRTELPASRFLAPRPLSSASKKTNKSHRILPGLRANLAKMQNMKFDTNTVNRLLKRSKKSKSSLHSTSTQGEDTRSDDVTMLSK</sequence>
<dbReference type="GO" id="GO:0030695">
    <property type="term" value="F:GTPase regulator activity"/>
    <property type="evidence" value="ECO:0007669"/>
    <property type="project" value="InterPro"/>
</dbReference>
<dbReference type="WBParaSite" id="Csp11.Scaffold629.g9374.t1">
    <property type="protein sequence ID" value="Csp11.Scaffold629.g9374.t1"/>
    <property type="gene ID" value="Csp11.Scaffold629.g9374"/>
</dbReference>
<feature type="region of interest" description="Disordered" evidence="1">
    <location>
        <begin position="447"/>
        <end position="472"/>
    </location>
</feature>
<keyword evidence="2" id="KW-1185">Reference proteome</keyword>
<accession>A0A1I7UHH2</accession>
<feature type="region of interest" description="Disordered" evidence="1">
    <location>
        <begin position="497"/>
        <end position="527"/>
    </location>
</feature>
<dbReference type="STRING" id="1561998.A0A1I7UHH2"/>
<organism evidence="2 3">
    <name type="scientific">Caenorhabditis tropicalis</name>
    <dbReference type="NCBI Taxonomy" id="1561998"/>
    <lineage>
        <taxon>Eukaryota</taxon>
        <taxon>Metazoa</taxon>
        <taxon>Ecdysozoa</taxon>
        <taxon>Nematoda</taxon>
        <taxon>Chromadorea</taxon>
        <taxon>Rhabditida</taxon>
        <taxon>Rhabditina</taxon>
        <taxon>Rhabditomorpha</taxon>
        <taxon>Rhabditoidea</taxon>
        <taxon>Rhabditidae</taxon>
        <taxon>Peloderinae</taxon>
        <taxon>Caenorhabditis</taxon>
    </lineage>
</organism>
<protein>
    <submittedName>
        <fullName evidence="3">TPR_REGION domain-containing protein</fullName>
    </submittedName>
</protein>
<evidence type="ECO:0000313" key="3">
    <source>
        <dbReference type="WBParaSite" id="Csp11.Scaffold629.g9374.t1"/>
    </source>
</evidence>
<reference evidence="3" key="1">
    <citation type="submission" date="2016-11" db="UniProtKB">
        <authorList>
            <consortium name="WormBaseParasite"/>
        </authorList>
    </citation>
    <scope>IDENTIFICATION</scope>
</reference>
<proteinExistence type="predicted"/>
<evidence type="ECO:0000313" key="2">
    <source>
        <dbReference type="Proteomes" id="UP000095282"/>
    </source>
</evidence>
<dbReference type="eggNOG" id="ENOG502TGM6">
    <property type="taxonomic scope" value="Eukaryota"/>
</dbReference>
<dbReference type="PROSITE" id="PS50877">
    <property type="entry name" value="GOLOCO"/>
    <property type="match status" value="1"/>
</dbReference>
<dbReference type="SUPFAM" id="SSF48452">
    <property type="entry name" value="TPR-like"/>
    <property type="match status" value="1"/>
</dbReference>
<evidence type="ECO:0000256" key="1">
    <source>
        <dbReference type="SAM" id="MobiDB-lite"/>
    </source>
</evidence>
<dbReference type="InterPro" id="IPR003109">
    <property type="entry name" value="GoLoco_motif"/>
</dbReference>
<name>A0A1I7UHH2_9PELO</name>
<dbReference type="InterPro" id="IPR011990">
    <property type="entry name" value="TPR-like_helical_dom_sf"/>
</dbReference>